<dbReference type="EMBL" id="MU267663">
    <property type="protein sequence ID" value="KAH7911951.1"/>
    <property type="molecule type" value="Genomic_DNA"/>
</dbReference>
<gene>
    <name evidence="1" type="ORF">BJ138DRAFT_1149486</name>
</gene>
<sequence>MSSSGPIAGYKPASFSVRDDKIPPRPPPDSFMSAPLPPPKLTDPLNSNSNTSRLDDSCLPPIPTIPSLDFNLSPVLQTTTEPSDSSKLPPSPVERSKKSSPLTDLIESEKVYVDYLTGVIRKVAAAWSRSNLPPKELDTMFRSVEGVYKTNRTLLGKLREIGASPSSPKALGDLLMRWIDDLDRPYTTYCTTFCSGFDDWEPVRSNSRLPGVLQAFTETNPPSSAITQLLDSVEPTMWTLDSLFLLPKSRLRYYRKLYSRLLKSTTPGRSDHRLLVAALEKLDNLLTVLDGRAQLKVGDNRLSFADTAVVRDEGDLEANRQEEFRRSDNSPPSGKHEVGAMSAPVSTRGSSTSSGERFSRETESTSVSRESTIAIPSVSDLERKLATDRTLDLFTMEPKQVRLQMAPPTLPYARELRASVNVVIRFTPQATGVEVVHRYGHVYVLSDLFLVCEKMSLEDRASMANNGPDMWLCYPPLSGKVLRVSEVSGQDNALQVTIMRKETLILEAETTKARNDILAEFMECIAFAKAMSGAASEPVPPLPQLNGLPRSPAASLVSGNSAPLRERPERAERPSPRIDSPSHGINPGHDIRSSNSAPQSPTSPGSFSGQPPQQFALSQPRSSLQSFEGDRHHVHQSGMNHTVQAGERNAHWSNPASPNTQAHSSQRVPSLQNLPPGYMYPARKSSAGHVIISQAPSSFNSASPIVPPARTASIRSQGPLSPSNPNFTGEPGGTFSPPAVQPYQSRQPLLHHQPSTHTLRHQPSLPSLPPRTSIHQYQQSSLPSHATYHQPSFHHPEQPGESHGPSPRSFGQHGPPHGMPPPRPPSEPSASSSGRLHKSASSRSLASRYEFNEQPAPPLPSFPDDLPMPSRPYAQRKGSVSSLNSAHSLQSRPLLPSMQMGSRGNSYAGSSIQDPSPPTSPVQETKPLGPVKSTVAAQMKCKVFHQQQHAQWKSLGSAKLTLYRQEPTNVKQLVVEADSKDKTLLISTIVLTDGVERVGKTGVAIELSDAKGARTGIIYMIQLRNETSAGGLFETLLAGSDRSSK</sequence>
<proteinExistence type="predicted"/>
<name>A0ACB8AFC5_9AGAM</name>
<evidence type="ECO:0000313" key="1">
    <source>
        <dbReference type="EMBL" id="KAH7911951.1"/>
    </source>
</evidence>
<comment type="caution">
    <text evidence="1">The sequence shown here is derived from an EMBL/GenBank/DDBJ whole genome shotgun (WGS) entry which is preliminary data.</text>
</comment>
<protein>
    <submittedName>
        <fullName evidence="1">Uncharacterized protein</fullName>
    </submittedName>
</protein>
<organism evidence="1 2">
    <name type="scientific">Hygrophoropsis aurantiaca</name>
    <dbReference type="NCBI Taxonomy" id="72124"/>
    <lineage>
        <taxon>Eukaryota</taxon>
        <taxon>Fungi</taxon>
        <taxon>Dikarya</taxon>
        <taxon>Basidiomycota</taxon>
        <taxon>Agaricomycotina</taxon>
        <taxon>Agaricomycetes</taxon>
        <taxon>Agaricomycetidae</taxon>
        <taxon>Boletales</taxon>
        <taxon>Coniophorineae</taxon>
        <taxon>Hygrophoropsidaceae</taxon>
        <taxon>Hygrophoropsis</taxon>
    </lineage>
</organism>
<reference evidence="1" key="1">
    <citation type="journal article" date="2021" name="New Phytol.">
        <title>Evolutionary innovations through gain and loss of genes in the ectomycorrhizal Boletales.</title>
        <authorList>
            <person name="Wu G."/>
            <person name="Miyauchi S."/>
            <person name="Morin E."/>
            <person name="Kuo A."/>
            <person name="Drula E."/>
            <person name="Varga T."/>
            <person name="Kohler A."/>
            <person name="Feng B."/>
            <person name="Cao Y."/>
            <person name="Lipzen A."/>
            <person name="Daum C."/>
            <person name="Hundley H."/>
            <person name="Pangilinan J."/>
            <person name="Johnson J."/>
            <person name="Barry K."/>
            <person name="LaButti K."/>
            <person name="Ng V."/>
            <person name="Ahrendt S."/>
            <person name="Min B."/>
            <person name="Choi I.G."/>
            <person name="Park H."/>
            <person name="Plett J.M."/>
            <person name="Magnuson J."/>
            <person name="Spatafora J.W."/>
            <person name="Nagy L.G."/>
            <person name="Henrissat B."/>
            <person name="Grigoriev I.V."/>
            <person name="Yang Z.L."/>
            <person name="Xu J."/>
            <person name="Martin F.M."/>
        </authorList>
    </citation>
    <scope>NUCLEOTIDE SEQUENCE</scope>
    <source>
        <strain evidence="1">ATCC 28755</strain>
    </source>
</reference>
<keyword evidence="2" id="KW-1185">Reference proteome</keyword>
<accession>A0ACB8AFC5</accession>
<dbReference type="Proteomes" id="UP000790377">
    <property type="component" value="Unassembled WGS sequence"/>
</dbReference>
<evidence type="ECO:0000313" key="2">
    <source>
        <dbReference type="Proteomes" id="UP000790377"/>
    </source>
</evidence>